<comment type="caution">
    <text evidence="1">The sequence shown here is derived from an EMBL/GenBank/DDBJ whole genome shotgun (WGS) entry which is preliminary data.</text>
</comment>
<protein>
    <submittedName>
        <fullName evidence="1">Uncharacterized protein</fullName>
    </submittedName>
</protein>
<sequence length="35" mass="4121">MNQKVDSLGQTIAFKEGKNDKKIFDLKYHLLNVHF</sequence>
<evidence type="ECO:0000313" key="1">
    <source>
        <dbReference type="EMBL" id="GAH41394.1"/>
    </source>
</evidence>
<name>X1GIF3_9ZZZZ</name>
<feature type="non-terminal residue" evidence="1">
    <location>
        <position position="35"/>
    </location>
</feature>
<accession>X1GIF3</accession>
<dbReference type="EMBL" id="BARU01009772">
    <property type="protein sequence ID" value="GAH41394.1"/>
    <property type="molecule type" value="Genomic_DNA"/>
</dbReference>
<organism evidence="1">
    <name type="scientific">marine sediment metagenome</name>
    <dbReference type="NCBI Taxonomy" id="412755"/>
    <lineage>
        <taxon>unclassified sequences</taxon>
        <taxon>metagenomes</taxon>
        <taxon>ecological metagenomes</taxon>
    </lineage>
</organism>
<dbReference type="AlphaFoldDB" id="X1GIF3"/>
<proteinExistence type="predicted"/>
<gene>
    <name evidence="1" type="ORF">S03H2_18799</name>
</gene>
<reference evidence="1" key="1">
    <citation type="journal article" date="2014" name="Front. Microbiol.">
        <title>High frequency of phylogenetically diverse reductive dehalogenase-homologous genes in deep subseafloor sedimentary metagenomes.</title>
        <authorList>
            <person name="Kawai M."/>
            <person name="Futagami T."/>
            <person name="Toyoda A."/>
            <person name="Takaki Y."/>
            <person name="Nishi S."/>
            <person name="Hori S."/>
            <person name="Arai W."/>
            <person name="Tsubouchi T."/>
            <person name="Morono Y."/>
            <person name="Uchiyama I."/>
            <person name="Ito T."/>
            <person name="Fujiyama A."/>
            <person name="Inagaki F."/>
            <person name="Takami H."/>
        </authorList>
    </citation>
    <scope>NUCLEOTIDE SEQUENCE</scope>
    <source>
        <strain evidence="1">Expedition CK06-06</strain>
    </source>
</reference>